<evidence type="ECO:0000313" key="1">
    <source>
        <dbReference type="EMBL" id="CAG8666476.1"/>
    </source>
</evidence>
<gene>
    <name evidence="1" type="ORF">DHETER_LOCUS9988</name>
</gene>
<evidence type="ECO:0000313" key="2">
    <source>
        <dbReference type="Proteomes" id="UP000789702"/>
    </source>
</evidence>
<accession>A0ACA9NTQ3</accession>
<dbReference type="EMBL" id="CAJVPU010018539">
    <property type="protein sequence ID" value="CAG8666476.1"/>
    <property type="molecule type" value="Genomic_DNA"/>
</dbReference>
<sequence length="169" mass="20117">MKNSLGLNYFQNNEPSKWSLIGFLKWRYETQSLLDRTSEHSAFKSFLQEFSNEDIIKAKRAQELLNNWEEIKRFPEVKNFWNDIKTRNLKNDIQHAKMQNELKTLQVEAEDLNYVLDRKKELNLHANIIGSKRKLMLQGMQDDSVSKNKQRRTRSGRAIQNYVKSVVLR</sequence>
<reference evidence="1" key="1">
    <citation type="submission" date="2021-06" db="EMBL/GenBank/DDBJ databases">
        <authorList>
            <person name="Kallberg Y."/>
            <person name="Tangrot J."/>
            <person name="Rosling A."/>
        </authorList>
    </citation>
    <scope>NUCLEOTIDE SEQUENCE</scope>
    <source>
        <strain evidence="1">IL203A</strain>
    </source>
</reference>
<protein>
    <submittedName>
        <fullName evidence="1">1525_t:CDS:1</fullName>
    </submittedName>
</protein>
<feature type="non-terminal residue" evidence="1">
    <location>
        <position position="1"/>
    </location>
</feature>
<organism evidence="1 2">
    <name type="scientific">Dentiscutata heterogama</name>
    <dbReference type="NCBI Taxonomy" id="1316150"/>
    <lineage>
        <taxon>Eukaryota</taxon>
        <taxon>Fungi</taxon>
        <taxon>Fungi incertae sedis</taxon>
        <taxon>Mucoromycota</taxon>
        <taxon>Glomeromycotina</taxon>
        <taxon>Glomeromycetes</taxon>
        <taxon>Diversisporales</taxon>
        <taxon>Gigasporaceae</taxon>
        <taxon>Dentiscutata</taxon>
    </lineage>
</organism>
<comment type="caution">
    <text evidence="1">The sequence shown here is derived from an EMBL/GenBank/DDBJ whole genome shotgun (WGS) entry which is preliminary data.</text>
</comment>
<dbReference type="Proteomes" id="UP000789702">
    <property type="component" value="Unassembled WGS sequence"/>
</dbReference>
<name>A0ACA9NTQ3_9GLOM</name>
<keyword evidence="2" id="KW-1185">Reference proteome</keyword>
<proteinExistence type="predicted"/>